<protein>
    <recommendedName>
        <fullName evidence="4">Hemerythrin-like domain-containing protein</fullName>
    </recommendedName>
</protein>
<evidence type="ECO:0000256" key="1">
    <source>
        <dbReference type="SAM" id="MobiDB-lite"/>
    </source>
</evidence>
<sequence>MTTEPLATRHSSARAAGGRTASRPHTDLLAAVRGFRRALLVAPRTDPCWRRGVATELPRLCAAFTAHVELTDGPGGLYSQVVADAPRLVSQVHRLGREHATLCGALEALARRLDAPPDQVLGWGSDLLRALARHRQRGADLLHAAYAVDLGGET</sequence>
<reference evidence="2 3" key="1">
    <citation type="submission" date="2020-03" db="EMBL/GenBank/DDBJ databases">
        <title>WGS of the type strain of Planosporangium spp.</title>
        <authorList>
            <person name="Thawai C."/>
        </authorList>
    </citation>
    <scope>NUCLEOTIDE SEQUENCE [LARGE SCALE GENOMIC DNA]</scope>
    <source>
        <strain evidence="2 3">TBRC 5610</strain>
    </source>
</reference>
<feature type="compositionally biased region" description="Low complexity" evidence="1">
    <location>
        <begin position="8"/>
        <end position="22"/>
    </location>
</feature>
<dbReference type="Proteomes" id="UP000722989">
    <property type="component" value="Unassembled WGS sequence"/>
</dbReference>
<proteinExistence type="predicted"/>
<name>A0ABX0Y2D7_9ACTN</name>
<evidence type="ECO:0000313" key="2">
    <source>
        <dbReference type="EMBL" id="NJC71600.1"/>
    </source>
</evidence>
<accession>A0ABX0Y2D7</accession>
<dbReference type="RefSeq" id="WP_167926503.1">
    <property type="nucleotide sequence ID" value="NZ_JAATVY010000012.1"/>
</dbReference>
<organism evidence="2 3">
    <name type="scientific">Planosporangium thailandense</name>
    <dbReference type="NCBI Taxonomy" id="765197"/>
    <lineage>
        <taxon>Bacteria</taxon>
        <taxon>Bacillati</taxon>
        <taxon>Actinomycetota</taxon>
        <taxon>Actinomycetes</taxon>
        <taxon>Micromonosporales</taxon>
        <taxon>Micromonosporaceae</taxon>
        <taxon>Planosporangium</taxon>
    </lineage>
</organism>
<feature type="region of interest" description="Disordered" evidence="1">
    <location>
        <begin position="1"/>
        <end position="22"/>
    </location>
</feature>
<evidence type="ECO:0008006" key="4">
    <source>
        <dbReference type="Google" id="ProtNLM"/>
    </source>
</evidence>
<gene>
    <name evidence="2" type="ORF">HC031_18010</name>
</gene>
<dbReference type="EMBL" id="JAATVY010000012">
    <property type="protein sequence ID" value="NJC71600.1"/>
    <property type="molecule type" value="Genomic_DNA"/>
</dbReference>
<evidence type="ECO:0000313" key="3">
    <source>
        <dbReference type="Proteomes" id="UP000722989"/>
    </source>
</evidence>
<keyword evidence="3" id="KW-1185">Reference proteome</keyword>
<comment type="caution">
    <text evidence="2">The sequence shown here is derived from an EMBL/GenBank/DDBJ whole genome shotgun (WGS) entry which is preliminary data.</text>
</comment>